<dbReference type="Proteomes" id="UP000828390">
    <property type="component" value="Unassembled WGS sequence"/>
</dbReference>
<comment type="caution">
    <text evidence="4">The sequence shown here is derived from an EMBL/GenBank/DDBJ whole genome shotgun (WGS) entry which is preliminary data.</text>
</comment>
<dbReference type="InterPro" id="IPR011029">
    <property type="entry name" value="DEATH-like_dom_sf"/>
</dbReference>
<dbReference type="OrthoDB" id="10598649at2759"/>
<proteinExistence type="predicted"/>
<feature type="transmembrane region" description="Helical" evidence="1">
    <location>
        <begin position="183"/>
        <end position="204"/>
    </location>
</feature>
<keyword evidence="2" id="KW-0732">Signal</keyword>
<evidence type="ECO:0000259" key="3">
    <source>
        <dbReference type="Pfam" id="PF00531"/>
    </source>
</evidence>
<dbReference type="Pfam" id="PF00531">
    <property type="entry name" value="Death"/>
    <property type="match status" value="1"/>
</dbReference>
<accession>A0A9D4RFL6</accession>
<dbReference type="SUPFAM" id="SSF47986">
    <property type="entry name" value="DEATH domain"/>
    <property type="match status" value="1"/>
</dbReference>
<reference evidence="4" key="1">
    <citation type="journal article" date="2019" name="bioRxiv">
        <title>The Genome of the Zebra Mussel, Dreissena polymorpha: A Resource for Invasive Species Research.</title>
        <authorList>
            <person name="McCartney M.A."/>
            <person name="Auch B."/>
            <person name="Kono T."/>
            <person name="Mallez S."/>
            <person name="Zhang Y."/>
            <person name="Obille A."/>
            <person name="Becker A."/>
            <person name="Abrahante J.E."/>
            <person name="Garbe J."/>
            <person name="Badalamenti J.P."/>
            <person name="Herman A."/>
            <person name="Mangelson H."/>
            <person name="Liachko I."/>
            <person name="Sullivan S."/>
            <person name="Sone E.D."/>
            <person name="Koren S."/>
            <person name="Silverstein K.A.T."/>
            <person name="Beckman K.B."/>
            <person name="Gohl D.M."/>
        </authorList>
    </citation>
    <scope>NUCLEOTIDE SEQUENCE</scope>
    <source>
        <strain evidence="4">Duluth1</strain>
        <tissue evidence="4">Whole animal</tissue>
    </source>
</reference>
<evidence type="ECO:0000313" key="5">
    <source>
        <dbReference type="Proteomes" id="UP000828390"/>
    </source>
</evidence>
<protein>
    <recommendedName>
        <fullName evidence="3">Death domain-containing protein</fullName>
    </recommendedName>
</protein>
<gene>
    <name evidence="4" type="ORF">DPMN_027530</name>
</gene>
<dbReference type="EMBL" id="JAIWYP010000002">
    <property type="protein sequence ID" value="KAH3864510.1"/>
    <property type="molecule type" value="Genomic_DNA"/>
</dbReference>
<dbReference type="Gene3D" id="1.10.533.10">
    <property type="entry name" value="Death Domain, Fas"/>
    <property type="match status" value="1"/>
</dbReference>
<dbReference type="InterPro" id="IPR000488">
    <property type="entry name" value="Death_dom"/>
</dbReference>
<organism evidence="4 5">
    <name type="scientific">Dreissena polymorpha</name>
    <name type="common">Zebra mussel</name>
    <name type="synonym">Mytilus polymorpha</name>
    <dbReference type="NCBI Taxonomy" id="45954"/>
    <lineage>
        <taxon>Eukaryota</taxon>
        <taxon>Metazoa</taxon>
        <taxon>Spiralia</taxon>
        <taxon>Lophotrochozoa</taxon>
        <taxon>Mollusca</taxon>
        <taxon>Bivalvia</taxon>
        <taxon>Autobranchia</taxon>
        <taxon>Heteroconchia</taxon>
        <taxon>Euheterodonta</taxon>
        <taxon>Imparidentia</taxon>
        <taxon>Neoheterodontei</taxon>
        <taxon>Myida</taxon>
        <taxon>Dreissenoidea</taxon>
        <taxon>Dreissenidae</taxon>
        <taxon>Dreissena</taxon>
    </lineage>
</organism>
<reference evidence="4" key="2">
    <citation type="submission" date="2020-11" db="EMBL/GenBank/DDBJ databases">
        <authorList>
            <person name="McCartney M.A."/>
            <person name="Auch B."/>
            <person name="Kono T."/>
            <person name="Mallez S."/>
            <person name="Becker A."/>
            <person name="Gohl D.M."/>
            <person name="Silverstein K.A.T."/>
            <person name="Koren S."/>
            <person name="Bechman K.B."/>
            <person name="Herman A."/>
            <person name="Abrahante J.E."/>
            <person name="Garbe J."/>
        </authorList>
    </citation>
    <scope>NUCLEOTIDE SEQUENCE</scope>
    <source>
        <strain evidence="4">Duluth1</strain>
        <tissue evidence="4">Whole animal</tissue>
    </source>
</reference>
<evidence type="ECO:0000313" key="4">
    <source>
        <dbReference type="EMBL" id="KAH3864510.1"/>
    </source>
</evidence>
<dbReference type="AlphaFoldDB" id="A0A9D4RFL6"/>
<sequence>MSLIPLALAVIIIPVTIQGGPRPCLDNTRYVEIPGIAKGAKKGRCEQCPACDGGGFVLNKTLPREYNARYGFLSCHPCEPCSPRYFRESHSFPVCNLCSKNCSAVNRYESQPCGGSSPGHCGECFPGFKAISSSAEVMCVERPELPKPDLKDVSGAANMPEVSFASGSLHVNVSANARIDANAIIGIIGSVLLAIMAGGVIIWCKRRKHTKTSRRPTKATAGANIGASAAPLIHSDTSLEGAVETDGIENENVRGELQQVTCIDKHPGITHERSSLEVNLPNVKFDKNDKFTKDCFMCLSTKILPEERNVVFHNLGLEESDYLPEEELWKINSANHPHKNFVYDVLVVWLQRNYPHADLPTLCEALTKAGCDNIVKELGPIVKNNVHHTQPKQVF</sequence>
<evidence type="ECO:0000256" key="1">
    <source>
        <dbReference type="SAM" id="Phobius"/>
    </source>
</evidence>
<dbReference type="CDD" id="cd01670">
    <property type="entry name" value="Death"/>
    <property type="match status" value="1"/>
</dbReference>
<name>A0A9D4RFL6_DREPO</name>
<feature type="chain" id="PRO_5038564638" description="Death domain-containing protein" evidence="2">
    <location>
        <begin position="20"/>
        <end position="395"/>
    </location>
</feature>
<dbReference type="GO" id="GO:0007165">
    <property type="term" value="P:signal transduction"/>
    <property type="evidence" value="ECO:0007669"/>
    <property type="project" value="InterPro"/>
</dbReference>
<keyword evidence="1" id="KW-0472">Membrane</keyword>
<evidence type="ECO:0000256" key="2">
    <source>
        <dbReference type="SAM" id="SignalP"/>
    </source>
</evidence>
<keyword evidence="1" id="KW-1133">Transmembrane helix</keyword>
<dbReference type="CDD" id="cd12087">
    <property type="entry name" value="TM_EGFR-like"/>
    <property type="match status" value="1"/>
</dbReference>
<feature type="signal peptide" evidence="2">
    <location>
        <begin position="1"/>
        <end position="19"/>
    </location>
</feature>
<keyword evidence="5" id="KW-1185">Reference proteome</keyword>
<feature type="domain" description="Death" evidence="3">
    <location>
        <begin position="324"/>
        <end position="379"/>
    </location>
</feature>
<keyword evidence="1" id="KW-0812">Transmembrane</keyword>